<sequence length="174" mass="18266">MSLDGVDRTRVGLATASAVGLVGLLVFASLNSEPPAQVGSNGDVLGPEGGQTLSAYRDEANQTLAEAPQDQPAYSMVTFSSTLTPQEVGEITSELRRVNAVVSQANAPRPIPEPVEGATRAEVFQQYTDGLDAVIAYDTPEALKPLLDDPRVLAVEVLPPDAVWGAFGVRPPRA</sequence>
<proteinExistence type="predicted"/>
<dbReference type="Proteomes" id="UP000312032">
    <property type="component" value="Unassembled WGS sequence"/>
</dbReference>
<evidence type="ECO:0000313" key="1">
    <source>
        <dbReference type="EMBL" id="TNL99384.1"/>
    </source>
</evidence>
<accession>A0A5C4U6L6</accession>
<name>A0A5C4U6L6_9CORY</name>
<dbReference type="AlphaFoldDB" id="A0A5C4U6L6"/>
<organism evidence="1 2">
    <name type="scientific">Corynebacterium tapiri</name>
    <dbReference type="NCBI Taxonomy" id="1448266"/>
    <lineage>
        <taxon>Bacteria</taxon>
        <taxon>Bacillati</taxon>
        <taxon>Actinomycetota</taxon>
        <taxon>Actinomycetes</taxon>
        <taxon>Mycobacteriales</taxon>
        <taxon>Corynebacteriaceae</taxon>
        <taxon>Corynebacterium</taxon>
    </lineage>
</organism>
<comment type="caution">
    <text evidence="1">The sequence shown here is derived from an EMBL/GenBank/DDBJ whole genome shotgun (WGS) entry which is preliminary data.</text>
</comment>
<gene>
    <name evidence="1" type="ORF">FHE74_03240</name>
</gene>
<reference evidence="1 2" key="1">
    <citation type="submission" date="2019-06" db="EMBL/GenBank/DDBJ databases">
        <authorList>
            <person name="Li J."/>
        </authorList>
    </citation>
    <scope>NUCLEOTIDE SEQUENCE [LARGE SCALE GENOMIC DNA]</scope>
    <source>
        <strain evidence="1 2">LMG 28165</strain>
    </source>
</reference>
<keyword evidence="2" id="KW-1185">Reference proteome</keyword>
<dbReference type="EMBL" id="VDHJ01000003">
    <property type="protein sequence ID" value="TNL99384.1"/>
    <property type="molecule type" value="Genomic_DNA"/>
</dbReference>
<dbReference type="OrthoDB" id="4424197at2"/>
<evidence type="ECO:0000313" key="2">
    <source>
        <dbReference type="Proteomes" id="UP000312032"/>
    </source>
</evidence>
<dbReference type="RefSeq" id="WP_139465060.1">
    <property type="nucleotide sequence ID" value="NZ_VDHJ01000003.1"/>
</dbReference>
<protein>
    <submittedName>
        <fullName evidence="1">Uncharacterized protein</fullName>
    </submittedName>
</protein>